<dbReference type="PROSITE" id="PS51677">
    <property type="entry name" value="NODB"/>
    <property type="match status" value="1"/>
</dbReference>
<name>A0ABT9YSI1_9STRE</name>
<keyword evidence="3" id="KW-0812">Transmembrane</keyword>
<feature type="transmembrane region" description="Helical" evidence="3">
    <location>
        <begin position="20"/>
        <end position="39"/>
    </location>
</feature>
<dbReference type="EMBL" id="JAUSTM010000014">
    <property type="protein sequence ID" value="MDQ0222959.1"/>
    <property type="molecule type" value="Genomic_DNA"/>
</dbReference>
<organism evidence="5 6">
    <name type="scientific">Streptococcus moroccensis</name>
    <dbReference type="NCBI Taxonomy" id="1451356"/>
    <lineage>
        <taxon>Bacteria</taxon>
        <taxon>Bacillati</taxon>
        <taxon>Bacillota</taxon>
        <taxon>Bacilli</taxon>
        <taxon>Lactobacillales</taxon>
        <taxon>Streptococcaceae</taxon>
        <taxon>Streptococcus</taxon>
    </lineage>
</organism>
<sequence length="308" mass="34797">MNRKTLIKKRRERANRQLSLLMSLILLMAFGSLLTLYFWSRPQEKSIKHLQQNQTKTTLNSSDSLQDIPVSADDELDWEKQDQPVQVPILMYHAIHIMDPAEAPNANLIVAPDVFESHLKALTEAGYYSLTPEEAYKVLTENVLPKGKKVVWLTFDDSLWDFYEIAYPILKKYQIKATNNVIIGTLGHHGHLSIEQLLEMKGNGMSFQAHTVNHPDLAISTIERQQHELVESKAYLDSFLEQDTISLAYPAGKYSPDTLAIAEAAGYKMATTTNPGLASLDNGMLTLNRVRIMPTTTAESLLHELYID</sequence>
<dbReference type="PANTHER" id="PTHR34216">
    <property type="match status" value="1"/>
</dbReference>
<keyword evidence="6" id="KW-1185">Reference proteome</keyword>
<proteinExistence type="predicted"/>
<evidence type="ECO:0000256" key="3">
    <source>
        <dbReference type="SAM" id="Phobius"/>
    </source>
</evidence>
<keyword evidence="3" id="KW-0472">Membrane</keyword>
<dbReference type="InterPro" id="IPR011330">
    <property type="entry name" value="Glyco_hydro/deAcase_b/a-brl"/>
</dbReference>
<dbReference type="Gene3D" id="3.20.20.370">
    <property type="entry name" value="Glycoside hydrolase/deacetylase"/>
    <property type="match status" value="1"/>
</dbReference>
<keyword evidence="3" id="KW-1133">Transmembrane helix</keyword>
<evidence type="ECO:0000313" key="6">
    <source>
        <dbReference type="Proteomes" id="UP001223079"/>
    </source>
</evidence>
<dbReference type="Proteomes" id="UP001223079">
    <property type="component" value="Unassembled WGS sequence"/>
</dbReference>
<dbReference type="InterPro" id="IPR051398">
    <property type="entry name" value="Polysacch_Deacetylase"/>
</dbReference>
<comment type="subcellular location">
    <subcellularLocation>
        <location evidence="1">Secreted</location>
    </subcellularLocation>
</comment>
<evidence type="ECO:0000256" key="2">
    <source>
        <dbReference type="ARBA" id="ARBA00022729"/>
    </source>
</evidence>
<feature type="domain" description="NodB homology" evidence="4">
    <location>
        <begin position="149"/>
        <end position="308"/>
    </location>
</feature>
<dbReference type="SUPFAM" id="SSF88713">
    <property type="entry name" value="Glycoside hydrolase/deacetylase"/>
    <property type="match status" value="1"/>
</dbReference>
<accession>A0ABT9YSI1</accession>
<gene>
    <name evidence="5" type="ORF">J2S23_001534</name>
</gene>
<dbReference type="RefSeq" id="WP_307122134.1">
    <property type="nucleotide sequence ID" value="NZ_JAUSTM010000014.1"/>
</dbReference>
<evidence type="ECO:0000256" key="1">
    <source>
        <dbReference type="ARBA" id="ARBA00004613"/>
    </source>
</evidence>
<evidence type="ECO:0000259" key="4">
    <source>
        <dbReference type="PROSITE" id="PS51677"/>
    </source>
</evidence>
<reference evidence="5 6" key="1">
    <citation type="submission" date="2023-07" db="EMBL/GenBank/DDBJ databases">
        <title>Genomic Encyclopedia of Type Strains, Phase IV (KMG-IV): sequencing the most valuable type-strain genomes for metagenomic binning, comparative biology and taxonomic classification.</title>
        <authorList>
            <person name="Goeker M."/>
        </authorList>
    </citation>
    <scope>NUCLEOTIDE SEQUENCE [LARGE SCALE GENOMIC DNA]</scope>
    <source>
        <strain evidence="5 6">DSM 105143</strain>
    </source>
</reference>
<dbReference type="PANTHER" id="PTHR34216:SF3">
    <property type="entry name" value="POLY-BETA-1,6-N-ACETYL-D-GLUCOSAMINE N-DEACETYLASE"/>
    <property type="match status" value="1"/>
</dbReference>
<protein>
    <submittedName>
        <fullName evidence="5">Peptidoglycan/xylan/chitin deacetylase (PgdA/CDA1 family)</fullName>
    </submittedName>
</protein>
<dbReference type="Pfam" id="PF01522">
    <property type="entry name" value="Polysacc_deac_1"/>
    <property type="match status" value="1"/>
</dbReference>
<comment type="caution">
    <text evidence="5">The sequence shown here is derived from an EMBL/GenBank/DDBJ whole genome shotgun (WGS) entry which is preliminary data.</text>
</comment>
<dbReference type="InterPro" id="IPR002509">
    <property type="entry name" value="NODB_dom"/>
</dbReference>
<keyword evidence="2" id="KW-0732">Signal</keyword>
<dbReference type="CDD" id="cd10918">
    <property type="entry name" value="CE4_NodB_like_5s_6s"/>
    <property type="match status" value="1"/>
</dbReference>
<evidence type="ECO:0000313" key="5">
    <source>
        <dbReference type="EMBL" id="MDQ0222959.1"/>
    </source>
</evidence>